<dbReference type="SMART" id="SM00091">
    <property type="entry name" value="PAS"/>
    <property type="match status" value="1"/>
</dbReference>
<dbReference type="Pfam" id="PF00990">
    <property type="entry name" value="GGDEF"/>
    <property type="match status" value="1"/>
</dbReference>
<dbReference type="NCBIfam" id="TIGR00254">
    <property type="entry name" value="GGDEF"/>
    <property type="match status" value="1"/>
</dbReference>
<dbReference type="InterPro" id="IPR035919">
    <property type="entry name" value="EAL_sf"/>
</dbReference>
<dbReference type="EMBL" id="CP019434">
    <property type="protein sequence ID" value="APZ43690.1"/>
    <property type="molecule type" value="Genomic_DNA"/>
</dbReference>
<dbReference type="PROSITE" id="PS50887">
    <property type="entry name" value="GGDEF"/>
    <property type="match status" value="1"/>
</dbReference>
<gene>
    <name evidence="5" type="ORF">BW247_11810</name>
</gene>
<dbReference type="GO" id="GO:0006355">
    <property type="term" value="P:regulation of DNA-templated transcription"/>
    <property type="evidence" value="ECO:0007669"/>
    <property type="project" value="InterPro"/>
</dbReference>
<dbReference type="InterPro" id="IPR052155">
    <property type="entry name" value="Biofilm_reg_signaling"/>
</dbReference>
<dbReference type="SUPFAM" id="SSF55073">
    <property type="entry name" value="Nucleotide cyclase"/>
    <property type="match status" value="1"/>
</dbReference>
<dbReference type="CDD" id="cd00130">
    <property type="entry name" value="PAS"/>
    <property type="match status" value="1"/>
</dbReference>
<name>A0A1P8UIN2_9GAMM</name>
<dbReference type="OrthoDB" id="7053140at2"/>
<dbReference type="SUPFAM" id="SSF55781">
    <property type="entry name" value="GAF domain-like"/>
    <property type="match status" value="1"/>
</dbReference>
<dbReference type="NCBIfam" id="TIGR00229">
    <property type="entry name" value="sensory_box"/>
    <property type="match status" value="1"/>
</dbReference>
<dbReference type="InterPro" id="IPR001633">
    <property type="entry name" value="EAL_dom"/>
</dbReference>
<evidence type="ECO:0000313" key="5">
    <source>
        <dbReference type="EMBL" id="APZ43690.1"/>
    </source>
</evidence>
<dbReference type="InterPro" id="IPR000160">
    <property type="entry name" value="GGDEF_dom"/>
</dbReference>
<dbReference type="STRING" id="1765967.BW247_11810"/>
<keyword evidence="6" id="KW-1185">Reference proteome</keyword>
<dbReference type="InterPro" id="IPR013767">
    <property type="entry name" value="PAS_fold"/>
</dbReference>
<dbReference type="PROSITE" id="PS50883">
    <property type="entry name" value="EAL"/>
    <property type="match status" value="1"/>
</dbReference>
<dbReference type="Gene3D" id="3.30.450.20">
    <property type="entry name" value="PAS domain"/>
    <property type="match status" value="1"/>
</dbReference>
<dbReference type="AlphaFoldDB" id="A0A1P8UIN2"/>
<dbReference type="SMART" id="SM00052">
    <property type="entry name" value="EAL"/>
    <property type="match status" value="1"/>
</dbReference>
<dbReference type="Pfam" id="PF13185">
    <property type="entry name" value="GAF_2"/>
    <property type="match status" value="1"/>
</dbReference>
<dbReference type="Pfam" id="PF00563">
    <property type="entry name" value="EAL"/>
    <property type="match status" value="1"/>
</dbReference>
<dbReference type="Pfam" id="PF00989">
    <property type="entry name" value="PAS"/>
    <property type="match status" value="1"/>
</dbReference>
<dbReference type="CDD" id="cd01949">
    <property type="entry name" value="GGDEF"/>
    <property type="match status" value="1"/>
</dbReference>
<dbReference type="PROSITE" id="PS50112">
    <property type="entry name" value="PAS"/>
    <property type="match status" value="1"/>
</dbReference>
<dbReference type="InterPro" id="IPR000014">
    <property type="entry name" value="PAS"/>
</dbReference>
<evidence type="ECO:0000259" key="3">
    <source>
        <dbReference type="PROSITE" id="PS50883"/>
    </source>
</evidence>
<dbReference type="PANTHER" id="PTHR44757">
    <property type="entry name" value="DIGUANYLATE CYCLASE DGCP"/>
    <property type="match status" value="1"/>
</dbReference>
<dbReference type="PANTHER" id="PTHR44757:SF2">
    <property type="entry name" value="BIOFILM ARCHITECTURE MAINTENANCE PROTEIN MBAA"/>
    <property type="match status" value="1"/>
</dbReference>
<evidence type="ECO:0000256" key="1">
    <source>
        <dbReference type="ARBA" id="ARBA00001946"/>
    </source>
</evidence>
<dbReference type="SMART" id="SM00267">
    <property type="entry name" value="GGDEF"/>
    <property type="match status" value="1"/>
</dbReference>
<dbReference type="RefSeq" id="WP_076837326.1">
    <property type="nucleotide sequence ID" value="NZ_CP019434.1"/>
</dbReference>
<sequence>MAAARPTQDRPATGIALIDTDGIIGGHDACFANLLGRAPRGLKLHDALPVDTHLRERLRQTIDRCLSSSDATPLISRWTHAGIHFRLEVAALDSAAAPFIAILTHEPLPQTLRLLRILQGTANALLTEPTPTAWMRAACSLLVESGGYAQAWIATLQDGNIELLETASATPNPAHEQRPWPTARTLQREPVAEALDRGHPAFLHPADHTTENDTQIDRVEACEHQSVAAYPLRQGVCVTGVMVVYSHPMQTFEETDREALTNIAELIAQGLDHFARNRSRGVSGEPPRITSTLFEASGEGQMVTDEKSVIIAVNPAMTRMTGYREDELLGQTPILLRSGRHDPAFYASLQSDVETQGCWQGEIWDRCQDGTIKPFWLRILRIPPDVGTAPRYISTYTDVTALKTAEARLEHLAHHDALTNLPNRKLLEKCTEQALARAHRHRQRIALLFLDLDGFKRINDSLGHATGDRLLLAIAERLRHHLRKEDTLARLGGDEFVILIENLQRSEQASIVARQLIRAISRDIRLDGQILNLSASIGIAVSPDHGRTPHEMIENADTAMYRAKASGRNTYQYYTHELTQRTRRQLSLEHHLRSALADQEFHLCYQPLIDQRTNAIVGAEALLRWDREGAVTIPPSEFIPLAEERGLIVPIGKWVLEQACRQIGAWSASDIGPLRVAVNVSGRQLDQRGFTRELDDLLLRHQIRPDLLELEVTETLLLHHDNASGLFEYLSQLGLRLSIDDFGTGYSSLSRLTQLHPNTLKIDQSFIQAALENANAAAITTAIIQMAHSLGLEVVAEGVETPEQLQFLRSRSADLIQGYHFSPPLKVHAFEEWVRKHRSRL</sequence>
<comment type="cofactor">
    <cofactor evidence="1">
        <name>Mg(2+)</name>
        <dbReference type="ChEBI" id="CHEBI:18420"/>
    </cofactor>
</comment>
<protein>
    <recommendedName>
        <fullName evidence="7">Diguanylate cyclase</fullName>
    </recommendedName>
</protein>
<accession>A0A1P8UIN2</accession>
<evidence type="ECO:0008006" key="7">
    <source>
        <dbReference type="Google" id="ProtNLM"/>
    </source>
</evidence>
<dbReference type="CDD" id="cd01948">
    <property type="entry name" value="EAL"/>
    <property type="match status" value="1"/>
</dbReference>
<evidence type="ECO:0000313" key="6">
    <source>
        <dbReference type="Proteomes" id="UP000243807"/>
    </source>
</evidence>
<dbReference type="FunFam" id="3.30.70.270:FF:000001">
    <property type="entry name" value="Diguanylate cyclase domain protein"/>
    <property type="match status" value="1"/>
</dbReference>
<feature type="domain" description="PAS" evidence="2">
    <location>
        <begin position="293"/>
        <end position="335"/>
    </location>
</feature>
<dbReference type="KEGG" id="afy:BW247_11810"/>
<dbReference type="Gene3D" id="3.20.20.450">
    <property type="entry name" value="EAL domain"/>
    <property type="match status" value="1"/>
</dbReference>
<evidence type="ECO:0000259" key="2">
    <source>
        <dbReference type="PROSITE" id="PS50112"/>
    </source>
</evidence>
<evidence type="ECO:0000259" key="4">
    <source>
        <dbReference type="PROSITE" id="PS50887"/>
    </source>
</evidence>
<dbReference type="SUPFAM" id="SSF141868">
    <property type="entry name" value="EAL domain-like"/>
    <property type="match status" value="1"/>
</dbReference>
<reference evidence="5 6" key="1">
    <citation type="submission" date="2017-01" db="EMBL/GenBank/DDBJ databases">
        <title>Draft sequence of Acidihalobacter ferrooxidans strain DSM 14175 (strain V8).</title>
        <authorList>
            <person name="Khaleque H.N."/>
            <person name="Ramsay J.P."/>
            <person name="Murphy R.J.T."/>
            <person name="Kaksonen A.H."/>
            <person name="Boxall N.J."/>
            <person name="Watkin E.L.J."/>
        </authorList>
    </citation>
    <scope>NUCLEOTIDE SEQUENCE [LARGE SCALE GENOMIC DNA]</scope>
    <source>
        <strain evidence="5 6">V8</strain>
    </source>
</reference>
<dbReference type="Gene3D" id="3.30.450.40">
    <property type="match status" value="1"/>
</dbReference>
<feature type="domain" description="GGDEF" evidence="4">
    <location>
        <begin position="443"/>
        <end position="576"/>
    </location>
</feature>
<dbReference type="InterPro" id="IPR003018">
    <property type="entry name" value="GAF"/>
</dbReference>
<dbReference type="InterPro" id="IPR043128">
    <property type="entry name" value="Rev_trsase/Diguanyl_cyclase"/>
</dbReference>
<dbReference type="GO" id="GO:0003824">
    <property type="term" value="F:catalytic activity"/>
    <property type="evidence" value="ECO:0007669"/>
    <property type="project" value="UniProtKB-ARBA"/>
</dbReference>
<dbReference type="InterPro" id="IPR029787">
    <property type="entry name" value="Nucleotide_cyclase"/>
</dbReference>
<dbReference type="Proteomes" id="UP000243807">
    <property type="component" value="Chromosome"/>
</dbReference>
<dbReference type="SUPFAM" id="SSF55785">
    <property type="entry name" value="PYP-like sensor domain (PAS domain)"/>
    <property type="match status" value="1"/>
</dbReference>
<organism evidence="5 6">
    <name type="scientific">Acidihalobacter ferrooxydans</name>
    <dbReference type="NCBI Taxonomy" id="1765967"/>
    <lineage>
        <taxon>Bacteria</taxon>
        <taxon>Pseudomonadati</taxon>
        <taxon>Pseudomonadota</taxon>
        <taxon>Gammaproteobacteria</taxon>
        <taxon>Chromatiales</taxon>
        <taxon>Ectothiorhodospiraceae</taxon>
        <taxon>Acidihalobacter</taxon>
    </lineage>
</organism>
<dbReference type="Gene3D" id="3.30.70.270">
    <property type="match status" value="1"/>
</dbReference>
<proteinExistence type="predicted"/>
<dbReference type="InterPro" id="IPR029016">
    <property type="entry name" value="GAF-like_dom_sf"/>
</dbReference>
<feature type="domain" description="EAL" evidence="3">
    <location>
        <begin position="585"/>
        <end position="838"/>
    </location>
</feature>
<dbReference type="InterPro" id="IPR035965">
    <property type="entry name" value="PAS-like_dom_sf"/>
</dbReference>